<evidence type="ECO:0000313" key="3">
    <source>
        <dbReference type="EMBL" id="PAV15157.1"/>
    </source>
</evidence>
<proteinExistence type="predicted"/>
<dbReference type="InterPro" id="IPR011333">
    <property type="entry name" value="SKP1/BTB/POZ_sf"/>
</dbReference>
<comment type="caution">
    <text evidence="3">The sequence shown here is derived from an EMBL/GenBank/DDBJ whole genome shotgun (WGS) entry which is preliminary data.</text>
</comment>
<dbReference type="Gene3D" id="3.30.710.10">
    <property type="entry name" value="Potassium Channel Kv1.1, Chain A"/>
    <property type="match status" value="1"/>
</dbReference>
<evidence type="ECO:0000313" key="4">
    <source>
        <dbReference type="Proteomes" id="UP000217199"/>
    </source>
</evidence>
<dbReference type="InterPro" id="IPR000210">
    <property type="entry name" value="BTB/POZ_dom"/>
</dbReference>
<sequence length="337" mass="38853">MPNRTSLVPSKNILLSATILFKVHKSILSMHSIVLNDMFTVSDDSEERKQSDEDTVFDDSERQNQSGEDKTKLLVSESTIQQVYEGVPVVEVQDNAEDWVTILKTMYGNTFMVSSEPYDPELEVSLMGPIRMANKYQMVNIYKHLVLLVETQWPQSLIGWDHYQNAAGKYPRLLLDPAAAIALASENGVKRILPVAFYLLSIADEKKDYRNKYTFRSKSLTSLNSDSSLFYNVPFVRWELLTHKSFRKLMTGKEKIAQELKKYQNLSFFCSCNNRNCTTVAEFKAELSRSLPNYRFDVLRFLSPKEDCLAKTREGMRKEFWEKLPSIFGIEGIDTWV</sequence>
<dbReference type="SMART" id="SM00225">
    <property type="entry name" value="BTB"/>
    <property type="match status" value="1"/>
</dbReference>
<evidence type="ECO:0000256" key="1">
    <source>
        <dbReference type="SAM" id="MobiDB-lite"/>
    </source>
</evidence>
<reference evidence="3 4" key="1">
    <citation type="journal article" date="2017" name="Mol. Ecol.">
        <title>Comparative and population genomic landscape of Phellinus noxius: A hypervariable fungus causing root rot in trees.</title>
        <authorList>
            <person name="Chung C.L."/>
            <person name="Lee T.J."/>
            <person name="Akiba M."/>
            <person name="Lee H.H."/>
            <person name="Kuo T.H."/>
            <person name="Liu D."/>
            <person name="Ke H.M."/>
            <person name="Yokoi T."/>
            <person name="Roa M.B."/>
            <person name="Lu M.J."/>
            <person name="Chang Y.Y."/>
            <person name="Ann P.J."/>
            <person name="Tsai J.N."/>
            <person name="Chen C.Y."/>
            <person name="Tzean S.S."/>
            <person name="Ota Y."/>
            <person name="Hattori T."/>
            <person name="Sahashi N."/>
            <person name="Liou R.F."/>
            <person name="Kikuchi T."/>
            <person name="Tsai I.J."/>
        </authorList>
    </citation>
    <scope>NUCLEOTIDE SEQUENCE [LARGE SCALE GENOMIC DNA]</scope>
    <source>
        <strain evidence="3 4">FFPRI411160</strain>
    </source>
</reference>
<dbReference type="AlphaFoldDB" id="A0A286U6H5"/>
<feature type="compositionally biased region" description="Basic and acidic residues" evidence="1">
    <location>
        <begin position="59"/>
        <end position="71"/>
    </location>
</feature>
<dbReference type="InParanoid" id="A0A286U6H5"/>
<evidence type="ECO:0000259" key="2">
    <source>
        <dbReference type="SMART" id="SM00225"/>
    </source>
</evidence>
<feature type="region of interest" description="Disordered" evidence="1">
    <location>
        <begin position="42"/>
        <end position="71"/>
    </location>
</feature>
<feature type="domain" description="BTB" evidence="2">
    <location>
        <begin position="10"/>
        <end position="153"/>
    </location>
</feature>
<gene>
    <name evidence="3" type="ORF">PNOK_0891800</name>
</gene>
<dbReference type="EMBL" id="NBII01000010">
    <property type="protein sequence ID" value="PAV15157.1"/>
    <property type="molecule type" value="Genomic_DNA"/>
</dbReference>
<keyword evidence="4" id="KW-1185">Reference proteome</keyword>
<name>A0A286U6H5_9AGAM</name>
<dbReference type="Proteomes" id="UP000217199">
    <property type="component" value="Unassembled WGS sequence"/>
</dbReference>
<organism evidence="3 4">
    <name type="scientific">Pyrrhoderma noxium</name>
    <dbReference type="NCBI Taxonomy" id="2282107"/>
    <lineage>
        <taxon>Eukaryota</taxon>
        <taxon>Fungi</taxon>
        <taxon>Dikarya</taxon>
        <taxon>Basidiomycota</taxon>
        <taxon>Agaricomycotina</taxon>
        <taxon>Agaricomycetes</taxon>
        <taxon>Hymenochaetales</taxon>
        <taxon>Hymenochaetaceae</taxon>
        <taxon>Pyrrhoderma</taxon>
    </lineage>
</organism>
<dbReference type="STRING" id="2282107.A0A286U6H5"/>
<accession>A0A286U6H5</accession>
<dbReference type="OrthoDB" id="3218112at2759"/>
<protein>
    <recommendedName>
        <fullName evidence="2">BTB domain-containing protein</fullName>
    </recommendedName>
</protein>